<dbReference type="EMBL" id="DQ374066">
    <property type="protein sequence ID" value="ABD83290.1"/>
    <property type="molecule type" value="Genomic_DNA"/>
</dbReference>
<evidence type="ECO:0000313" key="1">
    <source>
        <dbReference type="EMBL" id="ABD83290.1"/>
    </source>
</evidence>
<reference evidence="1" key="1">
    <citation type="journal article" date="2006" name="Mol. Genet. Genomics">
        <title>A complete physical map of a wild beet (Beta procumbens) translocation in sugar beet.</title>
        <authorList>
            <person name="Schulte D."/>
            <person name="Cai D."/>
            <person name="Kleine M."/>
            <person name="Fan L."/>
            <person name="Wang S."/>
            <person name="Jung C."/>
        </authorList>
    </citation>
    <scope>NUCLEOTIDE SEQUENCE</scope>
</reference>
<protein>
    <submittedName>
        <fullName evidence="1">Fgenesh protein 64</fullName>
    </submittedName>
</protein>
<organism evidence="1">
    <name type="scientific">Beta vulgaris</name>
    <name type="common">Sugar beet</name>
    <dbReference type="NCBI Taxonomy" id="161934"/>
    <lineage>
        <taxon>Eukaryota</taxon>
        <taxon>Viridiplantae</taxon>
        <taxon>Streptophyta</taxon>
        <taxon>Embryophyta</taxon>
        <taxon>Tracheophyta</taxon>
        <taxon>Spermatophyta</taxon>
        <taxon>Magnoliopsida</taxon>
        <taxon>eudicotyledons</taxon>
        <taxon>Gunneridae</taxon>
        <taxon>Pentapetalae</taxon>
        <taxon>Caryophyllales</taxon>
        <taxon>Chenopodiaceae</taxon>
        <taxon>Betoideae</taxon>
        <taxon>Beta</taxon>
    </lineage>
</organism>
<accession>Q20CD5</accession>
<sequence>MTDIGGLSRKPTLMPKLDKVNKIKWRQGVVGRHAKVLSCYNDNRHLLNMAAIIPGGCRLSCEGVVVLQRQSTSTKHGGYHVKGLSKVMPRCCHATTTIDIY</sequence>
<name>Q20CD5_BETVU</name>
<proteinExistence type="predicted"/>
<dbReference type="AlphaFoldDB" id="Q20CD5"/>